<proteinExistence type="predicted"/>
<protein>
    <submittedName>
        <fullName evidence="1">Uncharacterized protein</fullName>
    </submittedName>
</protein>
<dbReference type="AlphaFoldDB" id="A0A0J1CJJ8"/>
<reference evidence="1 2" key="1">
    <citation type="journal article" date="2015" name="Genome Announc.">
        <title>Draft Genome Sequence of Burkholderia sp. Strain PML1(12), an Ectomycorrhizosphere-Inhabiting Bacterium with Effective Mineral-Weathering Ability.</title>
        <authorList>
            <person name="Uroz S."/>
            <person name="Oger P."/>
        </authorList>
    </citation>
    <scope>NUCLEOTIDE SEQUENCE [LARGE SCALE GENOMIC DNA]</scope>
    <source>
        <strain evidence="2">PML1(12)</strain>
    </source>
</reference>
<sequence length="93" mass="10757">MTASKGVSTLDDRLTNWGRSNRGAFDANDAARLTRAWRTLMPRHREMLRMVYLWHANREVVCRRLPIPRHPPHLFELELATARSALARALVLP</sequence>
<gene>
    <name evidence="1" type="ORF">EOS_40470</name>
</gene>
<accession>A0A0J1CJJ8</accession>
<dbReference type="EMBL" id="AEJF01000247">
    <property type="protein sequence ID" value="KLU20611.1"/>
    <property type="molecule type" value="Genomic_DNA"/>
</dbReference>
<dbReference type="RefSeq" id="WP_047897861.1">
    <property type="nucleotide sequence ID" value="NZ_AEJF01000247.1"/>
</dbReference>
<keyword evidence="2" id="KW-1185">Reference proteome</keyword>
<name>A0A0J1CJJ8_9BURK</name>
<dbReference type="OrthoDB" id="9100533at2"/>
<evidence type="ECO:0000313" key="1">
    <source>
        <dbReference type="EMBL" id="KLU20611.1"/>
    </source>
</evidence>
<organism evidence="1 2">
    <name type="scientific">Caballeronia mineralivorans PML1(12)</name>
    <dbReference type="NCBI Taxonomy" id="908627"/>
    <lineage>
        <taxon>Bacteria</taxon>
        <taxon>Pseudomonadati</taxon>
        <taxon>Pseudomonadota</taxon>
        <taxon>Betaproteobacteria</taxon>
        <taxon>Burkholderiales</taxon>
        <taxon>Burkholderiaceae</taxon>
        <taxon>Caballeronia</taxon>
    </lineage>
</organism>
<evidence type="ECO:0000313" key="2">
    <source>
        <dbReference type="Proteomes" id="UP000035963"/>
    </source>
</evidence>
<comment type="caution">
    <text evidence="1">The sequence shown here is derived from an EMBL/GenBank/DDBJ whole genome shotgun (WGS) entry which is preliminary data.</text>
</comment>
<dbReference type="Proteomes" id="UP000035963">
    <property type="component" value="Unassembled WGS sequence"/>
</dbReference>